<name>A0AAD7D2P2_MYCRO</name>
<organism evidence="1 2">
    <name type="scientific">Mycena rosella</name>
    <name type="common">Pink bonnet</name>
    <name type="synonym">Agaricus rosellus</name>
    <dbReference type="NCBI Taxonomy" id="1033263"/>
    <lineage>
        <taxon>Eukaryota</taxon>
        <taxon>Fungi</taxon>
        <taxon>Dikarya</taxon>
        <taxon>Basidiomycota</taxon>
        <taxon>Agaricomycotina</taxon>
        <taxon>Agaricomycetes</taxon>
        <taxon>Agaricomycetidae</taxon>
        <taxon>Agaricales</taxon>
        <taxon>Marasmiineae</taxon>
        <taxon>Mycenaceae</taxon>
        <taxon>Mycena</taxon>
    </lineage>
</organism>
<accession>A0AAD7D2P2</accession>
<proteinExistence type="predicted"/>
<evidence type="ECO:0000313" key="2">
    <source>
        <dbReference type="Proteomes" id="UP001221757"/>
    </source>
</evidence>
<sequence length="368" mass="41532">MSVDAASKLNASWGTSIFRRVSLDQQPPPPNWSLLWLFFDAPLLTSNHHPAQVLLWLCLPAFQSLALTSQPRKSMSAAIDSAMDVAVAAILASNPAGWQRGGLYAFEIPPTQPQPLPMNRRARCTAAHWALQPPSEAQTPQQQEWWFYWEVPNTWRLGRTPHPSAFQAPWRLDSAGGLRVLRRTTQEKVRLHGLWGAVGCYRSSGILPVAPGLAKSYVHYVTGLRYNNRMSEAPMKLLPPCTPATPAGTKIWKAASDFPPTGVNRRSRLREAFGGPEWILWAAIRRLPMIALCAGTIGDQYYHPPVLYPGYLFRNLEVAHFAVFPYFLRELSWEMPKPGTNVFRIRPNHFNMLMQNFRPIDGLQRSQC</sequence>
<dbReference type="AlphaFoldDB" id="A0AAD7D2P2"/>
<gene>
    <name evidence="1" type="ORF">B0H17DRAFT_1140117</name>
</gene>
<reference evidence="1" key="1">
    <citation type="submission" date="2023-03" db="EMBL/GenBank/DDBJ databases">
        <title>Massive genome expansion in bonnet fungi (Mycena s.s.) driven by repeated elements and novel gene families across ecological guilds.</title>
        <authorList>
            <consortium name="Lawrence Berkeley National Laboratory"/>
            <person name="Harder C.B."/>
            <person name="Miyauchi S."/>
            <person name="Viragh M."/>
            <person name="Kuo A."/>
            <person name="Thoen E."/>
            <person name="Andreopoulos B."/>
            <person name="Lu D."/>
            <person name="Skrede I."/>
            <person name="Drula E."/>
            <person name="Henrissat B."/>
            <person name="Morin E."/>
            <person name="Kohler A."/>
            <person name="Barry K."/>
            <person name="LaButti K."/>
            <person name="Morin E."/>
            <person name="Salamov A."/>
            <person name="Lipzen A."/>
            <person name="Mereny Z."/>
            <person name="Hegedus B."/>
            <person name="Baldrian P."/>
            <person name="Stursova M."/>
            <person name="Weitz H."/>
            <person name="Taylor A."/>
            <person name="Grigoriev I.V."/>
            <person name="Nagy L.G."/>
            <person name="Martin F."/>
            <person name="Kauserud H."/>
        </authorList>
    </citation>
    <scope>NUCLEOTIDE SEQUENCE</scope>
    <source>
        <strain evidence="1">CBHHK067</strain>
    </source>
</reference>
<dbReference type="EMBL" id="JARKIE010000146">
    <property type="protein sequence ID" value="KAJ7676144.1"/>
    <property type="molecule type" value="Genomic_DNA"/>
</dbReference>
<comment type="caution">
    <text evidence="1">The sequence shown here is derived from an EMBL/GenBank/DDBJ whole genome shotgun (WGS) entry which is preliminary data.</text>
</comment>
<keyword evidence="2" id="KW-1185">Reference proteome</keyword>
<protein>
    <submittedName>
        <fullName evidence="1">Uncharacterized protein</fullName>
    </submittedName>
</protein>
<dbReference type="Proteomes" id="UP001221757">
    <property type="component" value="Unassembled WGS sequence"/>
</dbReference>
<evidence type="ECO:0000313" key="1">
    <source>
        <dbReference type="EMBL" id="KAJ7676144.1"/>
    </source>
</evidence>